<feature type="region of interest" description="Disordered" evidence="11">
    <location>
        <begin position="483"/>
        <end position="502"/>
    </location>
</feature>
<evidence type="ECO:0000256" key="4">
    <source>
        <dbReference type="ARBA" id="ARBA00022989"/>
    </source>
</evidence>
<evidence type="ECO:0000313" key="15">
    <source>
        <dbReference type="EMBL" id="KFD52804.1"/>
    </source>
</evidence>
<dbReference type="GO" id="GO:0043565">
    <property type="term" value="F:sequence-specific DNA binding"/>
    <property type="evidence" value="ECO:0007669"/>
    <property type="project" value="InterPro"/>
</dbReference>
<dbReference type="Gene3D" id="1.10.1450.10">
    <property type="entry name" value="Tetraspanin"/>
    <property type="match status" value="1"/>
</dbReference>
<dbReference type="PRINTS" id="PR00053">
    <property type="entry name" value="FORKHEAD"/>
</dbReference>
<evidence type="ECO:0000259" key="13">
    <source>
        <dbReference type="PROSITE" id="PS50006"/>
    </source>
</evidence>
<comment type="subcellular location">
    <subcellularLocation>
        <location evidence="2">Membrane</location>
        <topology evidence="2">Multi-pass membrane protein</topology>
    </subcellularLocation>
    <subcellularLocation>
        <location evidence="1 10">Nucleus</location>
    </subcellularLocation>
</comment>
<evidence type="ECO:0000313" key="16">
    <source>
        <dbReference type="Proteomes" id="UP000030764"/>
    </source>
</evidence>
<reference evidence="15 16" key="1">
    <citation type="journal article" date="2014" name="Nat. Genet.">
        <title>Genome and transcriptome of the porcine whipworm Trichuris suis.</title>
        <authorList>
            <person name="Jex A.R."/>
            <person name="Nejsum P."/>
            <person name="Schwarz E.M."/>
            <person name="Hu L."/>
            <person name="Young N.D."/>
            <person name="Hall R.S."/>
            <person name="Korhonen P.K."/>
            <person name="Liao S."/>
            <person name="Thamsborg S."/>
            <person name="Xia J."/>
            <person name="Xu P."/>
            <person name="Wang S."/>
            <person name="Scheerlinck J.P."/>
            <person name="Hofmann A."/>
            <person name="Sternberg P.W."/>
            <person name="Wang J."/>
            <person name="Gasser R.B."/>
        </authorList>
    </citation>
    <scope>NUCLEOTIDE SEQUENCE [LARGE SCALE GENOMIC DNA]</scope>
    <source>
        <strain evidence="15">DCEP-RM93M</strain>
    </source>
</reference>
<dbReference type="Gene3D" id="2.60.200.20">
    <property type="match status" value="1"/>
</dbReference>
<feature type="non-terminal residue" evidence="15">
    <location>
        <position position="1"/>
    </location>
</feature>
<evidence type="ECO:0000256" key="1">
    <source>
        <dbReference type="ARBA" id="ARBA00004123"/>
    </source>
</evidence>
<feature type="domain" description="FHA" evidence="13">
    <location>
        <begin position="346"/>
        <end position="400"/>
    </location>
</feature>
<dbReference type="SUPFAM" id="SSF48652">
    <property type="entry name" value="Tetraspanin"/>
    <property type="match status" value="1"/>
</dbReference>
<dbReference type="Proteomes" id="UP000030764">
    <property type="component" value="Unassembled WGS sequence"/>
</dbReference>
<evidence type="ECO:0000256" key="2">
    <source>
        <dbReference type="ARBA" id="ARBA00004141"/>
    </source>
</evidence>
<feature type="transmembrane region" description="Helical" evidence="12">
    <location>
        <begin position="79"/>
        <end position="102"/>
    </location>
</feature>
<dbReference type="GO" id="GO:0005634">
    <property type="term" value="C:nucleus"/>
    <property type="evidence" value="ECO:0007669"/>
    <property type="project" value="UniProtKB-SubCell"/>
</dbReference>
<dbReference type="InterPro" id="IPR008952">
    <property type="entry name" value="Tetraspanin_EC2_sf"/>
</dbReference>
<evidence type="ECO:0000256" key="10">
    <source>
        <dbReference type="PROSITE-ProRule" id="PRU00089"/>
    </source>
</evidence>
<dbReference type="FunFam" id="1.10.10.10:FF:000030">
    <property type="entry name" value="Forkhead box protein K2"/>
    <property type="match status" value="1"/>
</dbReference>
<feature type="compositionally biased region" description="Low complexity" evidence="11">
    <location>
        <begin position="490"/>
        <end position="501"/>
    </location>
</feature>
<keyword evidence="3 12" id="KW-0812">Transmembrane</keyword>
<dbReference type="CDD" id="cd20026">
    <property type="entry name" value="FH_FOXK"/>
    <property type="match status" value="1"/>
</dbReference>
<dbReference type="PANTHER" id="PTHR45881">
    <property type="entry name" value="CHECKPOINT SUPPRESSOR 1-LIKE, ISOFORM A-RELATED"/>
    <property type="match status" value="1"/>
</dbReference>
<dbReference type="GO" id="GO:0045893">
    <property type="term" value="P:positive regulation of DNA-templated transcription"/>
    <property type="evidence" value="ECO:0007669"/>
    <property type="project" value="UniProtKB-ARBA"/>
</dbReference>
<dbReference type="InterPro" id="IPR001766">
    <property type="entry name" value="Fork_head_dom"/>
</dbReference>
<feature type="domain" description="Fork-head" evidence="14">
    <location>
        <begin position="568"/>
        <end position="668"/>
    </location>
</feature>
<name>A0A085M6F8_9BILA</name>
<feature type="compositionally biased region" description="Polar residues" evidence="11">
    <location>
        <begin position="546"/>
        <end position="559"/>
    </location>
</feature>
<dbReference type="GO" id="GO:0016020">
    <property type="term" value="C:membrane"/>
    <property type="evidence" value="ECO:0007669"/>
    <property type="project" value="UniProtKB-SubCell"/>
</dbReference>
<dbReference type="InterPro" id="IPR008984">
    <property type="entry name" value="SMAD_FHA_dom_sf"/>
</dbReference>
<dbReference type="PRINTS" id="PR00259">
    <property type="entry name" value="TMFOUR"/>
</dbReference>
<gene>
    <name evidence="15" type="ORF">M513_06295</name>
</gene>
<evidence type="ECO:0000256" key="7">
    <source>
        <dbReference type="ARBA" id="ARBA00023136"/>
    </source>
</evidence>
<protein>
    <submittedName>
        <fullName evidence="15">Uncharacterized protein</fullName>
    </submittedName>
</protein>
<feature type="transmembrane region" description="Helical" evidence="12">
    <location>
        <begin position="157"/>
        <end position="180"/>
    </location>
</feature>
<dbReference type="InterPro" id="IPR036388">
    <property type="entry name" value="WH-like_DNA-bd_sf"/>
</dbReference>
<dbReference type="InterPro" id="IPR018122">
    <property type="entry name" value="TF_fork_head_CS_1"/>
</dbReference>
<feature type="DNA-binding region" description="Fork-head" evidence="10">
    <location>
        <begin position="568"/>
        <end position="668"/>
    </location>
</feature>
<keyword evidence="5" id="KW-0805">Transcription regulation</keyword>
<dbReference type="InterPro" id="IPR036390">
    <property type="entry name" value="WH_DNA-bd_sf"/>
</dbReference>
<dbReference type="PROSITE" id="PS50039">
    <property type="entry name" value="FORK_HEAD_3"/>
    <property type="match status" value="1"/>
</dbReference>
<feature type="compositionally biased region" description="Basic and acidic residues" evidence="11">
    <location>
        <begin position="856"/>
        <end position="866"/>
    </location>
</feature>
<keyword evidence="9 10" id="KW-0539">Nucleus</keyword>
<dbReference type="Pfam" id="PF00498">
    <property type="entry name" value="FHA"/>
    <property type="match status" value="1"/>
</dbReference>
<evidence type="ECO:0000256" key="5">
    <source>
        <dbReference type="ARBA" id="ARBA00023015"/>
    </source>
</evidence>
<keyword evidence="6 10" id="KW-0238">DNA-binding</keyword>
<dbReference type="InterPro" id="IPR018499">
    <property type="entry name" value="Tetraspanin/Peripherin"/>
</dbReference>
<dbReference type="SUPFAM" id="SSF49879">
    <property type="entry name" value="SMAD/FHA domain"/>
    <property type="match status" value="1"/>
</dbReference>
<dbReference type="PROSITE" id="PS00657">
    <property type="entry name" value="FORK_HEAD_1"/>
    <property type="match status" value="1"/>
</dbReference>
<evidence type="ECO:0000256" key="3">
    <source>
        <dbReference type="ARBA" id="ARBA00022692"/>
    </source>
</evidence>
<dbReference type="InterPro" id="IPR000253">
    <property type="entry name" value="FHA_dom"/>
</dbReference>
<keyword evidence="7 12" id="KW-0472">Membrane</keyword>
<accession>A0A085M6F8</accession>
<dbReference type="PROSITE" id="PS50006">
    <property type="entry name" value="FHA_DOMAIN"/>
    <property type="match status" value="1"/>
</dbReference>
<dbReference type="AlphaFoldDB" id="A0A085M6F8"/>
<dbReference type="EMBL" id="KL363223">
    <property type="protein sequence ID" value="KFD52804.1"/>
    <property type="molecule type" value="Genomic_DNA"/>
</dbReference>
<dbReference type="SMART" id="SM00240">
    <property type="entry name" value="FHA"/>
    <property type="match status" value="1"/>
</dbReference>
<proteinExistence type="predicted"/>
<dbReference type="Pfam" id="PF00335">
    <property type="entry name" value="Tetraspanin"/>
    <property type="match status" value="1"/>
</dbReference>
<dbReference type="CDD" id="cd03127">
    <property type="entry name" value="tetraspanin_LEL"/>
    <property type="match status" value="1"/>
</dbReference>
<dbReference type="GO" id="GO:0003700">
    <property type="term" value="F:DNA-binding transcription factor activity"/>
    <property type="evidence" value="ECO:0007669"/>
    <property type="project" value="InterPro"/>
</dbReference>
<dbReference type="PANTHER" id="PTHR45881:SF6">
    <property type="entry name" value="FORK-HEAD DOMAIN-CONTAINING PROTEIN"/>
    <property type="match status" value="1"/>
</dbReference>
<organism evidence="15 16">
    <name type="scientific">Trichuris suis</name>
    <name type="common">pig whipworm</name>
    <dbReference type="NCBI Taxonomy" id="68888"/>
    <lineage>
        <taxon>Eukaryota</taxon>
        <taxon>Metazoa</taxon>
        <taxon>Ecdysozoa</taxon>
        <taxon>Nematoda</taxon>
        <taxon>Enoplea</taxon>
        <taxon>Dorylaimia</taxon>
        <taxon>Trichinellida</taxon>
        <taxon>Trichuridae</taxon>
        <taxon>Trichuris</taxon>
    </lineage>
</organism>
<dbReference type="GO" id="GO:0006357">
    <property type="term" value="P:regulation of transcription by RNA polymerase II"/>
    <property type="evidence" value="ECO:0007669"/>
    <property type="project" value="UniProtKB-ARBA"/>
</dbReference>
<evidence type="ECO:0000256" key="9">
    <source>
        <dbReference type="ARBA" id="ARBA00023242"/>
    </source>
</evidence>
<evidence type="ECO:0000256" key="8">
    <source>
        <dbReference type="ARBA" id="ARBA00023163"/>
    </source>
</evidence>
<evidence type="ECO:0000256" key="6">
    <source>
        <dbReference type="ARBA" id="ARBA00023125"/>
    </source>
</evidence>
<evidence type="ECO:0000256" key="12">
    <source>
        <dbReference type="SAM" id="Phobius"/>
    </source>
</evidence>
<keyword evidence="8" id="KW-0804">Transcription</keyword>
<keyword evidence="4 12" id="KW-1133">Transmembrane helix</keyword>
<dbReference type="Pfam" id="PF00250">
    <property type="entry name" value="Forkhead"/>
    <property type="match status" value="1"/>
</dbReference>
<sequence>LHEKPFILHCVNVIVALRQSALLAKPDTLGFRLAAAHPLKKTRWSDNDLPPLIYPRSSSVATAKIAVQPNRKALIKYCIFAFNLIFIIVGIGLVCLGVFLKADERFRDFLSEKYRSVANQYDVLYVGAYLLIAVGGAMIIVSFFGCCGSIQLHRCMLVTYFVCLLCLFITQLSLGTILFINRETIENDLGKTLDSMVSRYYQGPSIVQEALDALHTAFRCCGSSGCGDFDQLRLTRPRSCDIDCEGCRLRIFRALRDGFTVLSVVFTFVLLAEPLTLSCLCRSWRRIAMATEQSVSERLEDSYSCSVDDANRRLSWLYDEKDSSARVPLARVDSDEVSFVVCKSRVVIGRYSQRSPPDIGIVDRGCLVSRAHLELRLQANGRWTLLCNGKNGIFVDSTIHRRDASVPCCIPDECTLRFPSTELRLHFRSLTHRGYPEGRDFATTSAFAGEDSGYSSLLLVNENTSSSSMPSPTRTPRVLSFRAHDEQILSSSSTSSRSSSSAIDMVVSATDTDLSCDSNAHGDTCQRTTDERNSANEGVTSGYLAPTNSAGMNETGSNSEESKFDKAKPPYSYAQLIVQAISSTAEKQLTLSGIYAYIIKHYPYYRTCDKSWQYISLQNSIRHNLSLNRYFVKIPRSQDEPGKGNFWGLDSLCEAKLMEFAFRQRRSRHPSCCATEQKATTNCSSRTTVGNVEHSTRTAANKTVESLRSDIDLQCRFIPDKVAQPLNSDRSGQCNVCAVVSTFVKSDESASNIERFVSLSRQSDRLPNTPSPLVMIARSNVSPIDRKRRMDSADLLGRFLSQSAPSSPKRHAQRLSGGPFNITTDESDGRQRLQLCPSPPSFVSVASPDTSALKALSDESRSRRSSETSQNSSKSLCSTPVYELIHNGTAKLAHLKEATSIVADSSTELATYVDKGCQSDADEMSSSSSIATQTAPTAATNLFPSLLAKSMCTAMGTDAVTPCDLGSGILPVAGPIDFAGQFAPLFNGQSFGLVSSSMIPAVPGATVAAAAAAAAAASLTQYSIWNCLASAPSSSLGVMGSTTNGALSAGFLSLSSCNVDSSSLSSQAKLKLCEMVNKKVDKTLTVSSSTSCPEFSDLVTSKVVQCTTKDLPASEKGSLPSSNVICFAKRVSH</sequence>
<feature type="region of interest" description="Disordered" evidence="11">
    <location>
        <begin position="522"/>
        <end position="565"/>
    </location>
</feature>
<evidence type="ECO:0000259" key="14">
    <source>
        <dbReference type="PROSITE" id="PS50039"/>
    </source>
</evidence>
<dbReference type="SMART" id="SM00339">
    <property type="entry name" value="FH"/>
    <property type="match status" value="1"/>
</dbReference>
<dbReference type="Gene3D" id="1.10.10.10">
    <property type="entry name" value="Winged helix-like DNA-binding domain superfamily/Winged helix DNA-binding domain"/>
    <property type="match status" value="1"/>
</dbReference>
<keyword evidence="16" id="KW-1185">Reference proteome</keyword>
<feature type="transmembrane region" description="Helical" evidence="12">
    <location>
        <begin position="123"/>
        <end position="145"/>
    </location>
</feature>
<dbReference type="SUPFAM" id="SSF46785">
    <property type="entry name" value="Winged helix' DNA-binding domain"/>
    <property type="match status" value="1"/>
</dbReference>
<evidence type="ECO:0000256" key="11">
    <source>
        <dbReference type="SAM" id="MobiDB-lite"/>
    </source>
</evidence>
<feature type="region of interest" description="Disordered" evidence="11">
    <location>
        <begin position="800"/>
        <end position="874"/>
    </location>
</feature>